<keyword evidence="8" id="KW-0804">Transcription</keyword>
<dbReference type="Pfam" id="PF00105">
    <property type="entry name" value="zf-C4"/>
    <property type="match status" value="1"/>
</dbReference>
<evidence type="ECO:0000256" key="2">
    <source>
        <dbReference type="ARBA" id="ARBA00005993"/>
    </source>
</evidence>
<dbReference type="GO" id="GO:0043565">
    <property type="term" value="F:sequence-specific DNA binding"/>
    <property type="evidence" value="ECO:0007669"/>
    <property type="project" value="InterPro"/>
</dbReference>
<dbReference type="InterPro" id="IPR013088">
    <property type="entry name" value="Znf_NHR/GATA"/>
</dbReference>
<evidence type="ECO:0000256" key="5">
    <source>
        <dbReference type="ARBA" id="ARBA00022833"/>
    </source>
</evidence>
<evidence type="ECO:0000256" key="6">
    <source>
        <dbReference type="ARBA" id="ARBA00023015"/>
    </source>
</evidence>
<dbReference type="AlphaFoldDB" id="A0A914CD10"/>
<evidence type="ECO:0000256" key="1">
    <source>
        <dbReference type="ARBA" id="ARBA00004123"/>
    </source>
</evidence>
<dbReference type="PROSITE" id="PS00031">
    <property type="entry name" value="NUCLEAR_REC_DBD_1"/>
    <property type="match status" value="1"/>
</dbReference>
<dbReference type="Pfam" id="PF00104">
    <property type="entry name" value="Hormone_recep"/>
    <property type="match status" value="1"/>
</dbReference>
<evidence type="ECO:0000256" key="11">
    <source>
        <dbReference type="SAM" id="MobiDB-lite"/>
    </source>
</evidence>
<dbReference type="Proteomes" id="UP000887540">
    <property type="component" value="Unplaced"/>
</dbReference>
<keyword evidence="14" id="KW-1185">Reference proteome</keyword>
<dbReference type="GO" id="GO:0005634">
    <property type="term" value="C:nucleus"/>
    <property type="evidence" value="ECO:0007669"/>
    <property type="project" value="UniProtKB-SubCell"/>
</dbReference>
<dbReference type="GO" id="GO:0008270">
    <property type="term" value="F:zinc ion binding"/>
    <property type="evidence" value="ECO:0007669"/>
    <property type="project" value="UniProtKB-KW"/>
</dbReference>
<proteinExistence type="inferred from homology"/>
<evidence type="ECO:0000259" key="13">
    <source>
        <dbReference type="PROSITE" id="PS51843"/>
    </source>
</evidence>
<dbReference type="PANTHER" id="PTHR24083">
    <property type="entry name" value="NUCLEAR HORMONE RECEPTOR"/>
    <property type="match status" value="1"/>
</dbReference>
<keyword evidence="6" id="KW-0805">Transcription regulation</keyword>
<dbReference type="SMART" id="SM00399">
    <property type="entry name" value="ZnF_C4"/>
    <property type="match status" value="1"/>
</dbReference>
<dbReference type="FunFam" id="3.30.50.10:FF:000015">
    <property type="entry name" value="Nuclear receptor subfamily 2, group C, member 1"/>
    <property type="match status" value="1"/>
</dbReference>
<reference evidence="15" key="1">
    <citation type="submission" date="2022-11" db="UniProtKB">
        <authorList>
            <consortium name="WormBaseParasite"/>
        </authorList>
    </citation>
    <scope>IDENTIFICATION</scope>
</reference>
<accession>A0A914CD10</accession>
<evidence type="ECO:0000256" key="9">
    <source>
        <dbReference type="ARBA" id="ARBA00023170"/>
    </source>
</evidence>
<dbReference type="PROSITE" id="PS51030">
    <property type="entry name" value="NUCLEAR_REC_DBD_2"/>
    <property type="match status" value="1"/>
</dbReference>
<comment type="subcellular location">
    <subcellularLocation>
        <location evidence="1">Nucleus</location>
    </subcellularLocation>
</comment>
<dbReference type="InterPro" id="IPR050274">
    <property type="entry name" value="Nuclear_hormone_rcpt_NR2"/>
</dbReference>
<evidence type="ECO:0000256" key="10">
    <source>
        <dbReference type="ARBA" id="ARBA00023242"/>
    </source>
</evidence>
<evidence type="ECO:0000256" key="3">
    <source>
        <dbReference type="ARBA" id="ARBA00022723"/>
    </source>
</evidence>
<feature type="compositionally biased region" description="Low complexity" evidence="11">
    <location>
        <begin position="329"/>
        <end position="348"/>
    </location>
</feature>
<feature type="domain" description="Nuclear receptor" evidence="12">
    <location>
        <begin position="132"/>
        <end position="207"/>
    </location>
</feature>
<dbReference type="InterPro" id="IPR000536">
    <property type="entry name" value="Nucl_hrmn_rcpt_lig-bd"/>
</dbReference>
<evidence type="ECO:0000256" key="8">
    <source>
        <dbReference type="ARBA" id="ARBA00023163"/>
    </source>
</evidence>
<protein>
    <submittedName>
        <fullName evidence="15">Uncharacterized protein</fullName>
    </submittedName>
</protein>
<keyword evidence="7" id="KW-0238">DNA-binding</keyword>
<evidence type="ECO:0000256" key="4">
    <source>
        <dbReference type="ARBA" id="ARBA00022771"/>
    </source>
</evidence>
<dbReference type="InterPro" id="IPR035500">
    <property type="entry name" value="NHR-like_dom_sf"/>
</dbReference>
<dbReference type="SUPFAM" id="SSF57716">
    <property type="entry name" value="Glucocorticoid receptor-like (DNA-binding domain)"/>
    <property type="match status" value="1"/>
</dbReference>
<evidence type="ECO:0000313" key="15">
    <source>
        <dbReference type="WBParaSite" id="ACRNAN_Path_856.g3309.t1"/>
    </source>
</evidence>
<organism evidence="14 15">
    <name type="scientific">Acrobeloides nanus</name>
    <dbReference type="NCBI Taxonomy" id="290746"/>
    <lineage>
        <taxon>Eukaryota</taxon>
        <taxon>Metazoa</taxon>
        <taxon>Ecdysozoa</taxon>
        <taxon>Nematoda</taxon>
        <taxon>Chromadorea</taxon>
        <taxon>Rhabditida</taxon>
        <taxon>Tylenchina</taxon>
        <taxon>Cephalobomorpha</taxon>
        <taxon>Cephaloboidea</taxon>
        <taxon>Cephalobidae</taxon>
        <taxon>Acrobeloides</taxon>
    </lineage>
</organism>
<dbReference type="Gene3D" id="3.30.50.10">
    <property type="entry name" value="Erythroid Transcription Factor GATA-1, subunit A"/>
    <property type="match status" value="1"/>
</dbReference>
<comment type="similarity">
    <text evidence="2">Belongs to the nuclear hormone receptor family.</text>
</comment>
<evidence type="ECO:0000313" key="14">
    <source>
        <dbReference type="Proteomes" id="UP000887540"/>
    </source>
</evidence>
<dbReference type="GO" id="GO:0003700">
    <property type="term" value="F:DNA-binding transcription factor activity"/>
    <property type="evidence" value="ECO:0007669"/>
    <property type="project" value="InterPro"/>
</dbReference>
<evidence type="ECO:0000256" key="7">
    <source>
        <dbReference type="ARBA" id="ARBA00023125"/>
    </source>
</evidence>
<feature type="region of interest" description="Disordered" evidence="11">
    <location>
        <begin position="274"/>
        <end position="348"/>
    </location>
</feature>
<dbReference type="WBParaSite" id="ACRNAN_Path_856.g3309.t1">
    <property type="protein sequence ID" value="ACRNAN_Path_856.g3309.t1"/>
    <property type="gene ID" value="ACRNAN_Path_856.g3309"/>
</dbReference>
<dbReference type="Gene3D" id="1.10.565.10">
    <property type="entry name" value="Retinoid X Receptor"/>
    <property type="match status" value="1"/>
</dbReference>
<keyword evidence="5" id="KW-0862">Zinc</keyword>
<keyword evidence="4" id="KW-0863">Zinc-finger</keyword>
<keyword evidence="10" id="KW-0539">Nucleus</keyword>
<sequence>MEQLPAGVLTPRAGPPAFPSDVGGMSPAQAQFNPSPLIAAQLNLLNSSNPMINMLQAAAANDILAQRHQLKNFLNGIRPPGLQLPNFMQHLQFMPQYSLNQSLDRSALHNLARSTSTDSSNMASLGPRDMCIELCVVCGDKASGRHYGAVSCEGCKGFFKRSIRKQIGYVCRGSKDCPVTKFHRNRCQFCRLKKCLAMGMKSESVQAERKPMNASLVRSQSQSSLTHPKISARCSMDFKPCAPSVSHFLHPSPSTIKSEACPEGLLTILRKDDTHEHDKESSNMLDSSSSGSPLSAPRPSSTNSVSGTIKRESVGDDESGLDMSITAITNSESPTSSGESSSTSEDLSAVGPIFSSSCAEFVLPIPQPMPKDLDIQFLCETASRLLFLSVHWIKNVNVLSKKQPVLESTMKAKWCDVFLLGLIQSAPGINLTTMLNAMSNQLSSCTKIGLDSEKYKEIHQEISYIVTFIRRVHNIKLTDMEFAYLKIIAFTACDLPTTTPPRYIRQINKQACLELYEHILSTSQSLLEDSISENDGSSTSVNGAHGASATAAALERYSQILQLLPCLRWFRQSVLVELFFSSLIGGLSIEAVMPYILNMDVMNIFDNAVGSDSLPGAQSLAHILQR</sequence>
<dbReference type="InterPro" id="IPR001628">
    <property type="entry name" value="Znf_hrmn_rcpt"/>
</dbReference>
<keyword evidence="9" id="KW-0675">Receptor</keyword>
<dbReference type="PROSITE" id="PS51843">
    <property type="entry name" value="NR_LBD"/>
    <property type="match status" value="1"/>
</dbReference>
<feature type="compositionally biased region" description="Low complexity" evidence="11">
    <location>
        <begin position="282"/>
        <end position="301"/>
    </location>
</feature>
<evidence type="ECO:0000259" key="12">
    <source>
        <dbReference type="PROSITE" id="PS51030"/>
    </source>
</evidence>
<dbReference type="PRINTS" id="PR00047">
    <property type="entry name" value="STROIDFINGER"/>
</dbReference>
<dbReference type="SUPFAM" id="SSF48508">
    <property type="entry name" value="Nuclear receptor ligand-binding domain"/>
    <property type="match status" value="1"/>
</dbReference>
<feature type="domain" description="NR LBD" evidence="13">
    <location>
        <begin position="320"/>
        <end position="600"/>
    </location>
</feature>
<keyword evidence="3" id="KW-0479">Metal-binding</keyword>
<name>A0A914CD10_9BILA</name>